<gene>
    <name evidence="2" type="ORF">H920_15734</name>
</gene>
<reference evidence="2 3" key="1">
    <citation type="submission" date="2013-11" db="EMBL/GenBank/DDBJ databases">
        <title>The Damaraland mole rat (Fukomys damarensis) genome and evolution of African mole rats.</title>
        <authorList>
            <person name="Gladyshev V.N."/>
            <person name="Fang X."/>
        </authorList>
    </citation>
    <scope>NUCLEOTIDE SEQUENCE [LARGE SCALE GENOMIC DNA]</scope>
    <source>
        <tissue evidence="2">Liver</tissue>
    </source>
</reference>
<evidence type="ECO:0000313" key="2">
    <source>
        <dbReference type="EMBL" id="KFO22870.1"/>
    </source>
</evidence>
<feature type="transmembrane region" description="Helical" evidence="1">
    <location>
        <begin position="37"/>
        <end position="58"/>
    </location>
</feature>
<keyword evidence="1" id="KW-0812">Transmembrane</keyword>
<keyword evidence="1" id="KW-0472">Membrane</keyword>
<accession>A0A091CY79</accession>
<keyword evidence="1" id="KW-1133">Transmembrane helix</keyword>
<evidence type="ECO:0000313" key="3">
    <source>
        <dbReference type="Proteomes" id="UP000028990"/>
    </source>
</evidence>
<evidence type="ECO:0000256" key="1">
    <source>
        <dbReference type="SAM" id="Phobius"/>
    </source>
</evidence>
<dbReference type="Proteomes" id="UP000028990">
    <property type="component" value="Unassembled WGS sequence"/>
</dbReference>
<dbReference type="AlphaFoldDB" id="A0A091CY79"/>
<proteinExistence type="predicted"/>
<name>A0A091CY79_FUKDA</name>
<sequence length="183" mass="19332">MGNSRGSVSRKGILQGIRRAQGALSSAVSTAQVQQSFLVAALGVLLDVGVQGLAILLFELGPNFQHVHFTVGDRDSDQDLISGSLALHGVIQPVSEVQGLALDALHQVQEGIFQVSFDFLLDALQRIIRAVVLVSLKDFLQVAQAPLGHGADPLGNIHSFPLHTGIVEIPGITVTPGQSFTFP</sequence>
<protein>
    <submittedName>
        <fullName evidence="2">Uncharacterized protein</fullName>
    </submittedName>
</protein>
<keyword evidence="3" id="KW-1185">Reference proteome</keyword>
<organism evidence="2 3">
    <name type="scientific">Fukomys damarensis</name>
    <name type="common">Damaraland mole rat</name>
    <name type="synonym">Cryptomys damarensis</name>
    <dbReference type="NCBI Taxonomy" id="885580"/>
    <lineage>
        <taxon>Eukaryota</taxon>
        <taxon>Metazoa</taxon>
        <taxon>Chordata</taxon>
        <taxon>Craniata</taxon>
        <taxon>Vertebrata</taxon>
        <taxon>Euteleostomi</taxon>
        <taxon>Mammalia</taxon>
        <taxon>Eutheria</taxon>
        <taxon>Euarchontoglires</taxon>
        <taxon>Glires</taxon>
        <taxon>Rodentia</taxon>
        <taxon>Hystricomorpha</taxon>
        <taxon>Bathyergidae</taxon>
        <taxon>Fukomys</taxon>
    </lineage>
</organism>
<dbReference type="EMBL" id="KN123913">
    <property type="protein sequence ID" value="KFO22870.1"/>
    <property type="molecule type" value="Genomic_DNA"/>
</dbReference>